<feature type="domain" description="HTH gntR-type" evidence="4">
    <location>
        <begin position="12"/>
        <end position="79"/>
    </location>
</feature>
<dbReference type="RefSeq" id="WP_165192282.1">
    <property type="nucleotide sequence ID" value="NZ_CP106738.1"/>
</dbReference>
<dbReference type="InterPro" id="IPR011711">
    <property type="entry name" value="GntR_C"/>
</dbReference>
<dbReference type="PANTHER" id="PTHR43537">
    <property type="entry name" value="TRANSCRIPTIONAL REGULATOR, GNTR FAMILY"/>
    <property type="match status" value="1"/>
</dbReference>
<dbReference type="InterPro" id="IPR036388">
    <property type="entry name" value="WH-like_DNA-bd_sf"/>
</dbReference>
<organism evidence="5 6">
    <name type="scientific">Roseovarius pelagicus</name>
    <dbReference type="NCBI Taxonomy" id="2980108"/>
    <lineage>
        <taxon>Bacteria</taxon>
        <taxon>Pseudomonadati</taxon>
        <taxon>Pseudomonadota</taxon>
        <taxon>Alphaproteobacteria</taxon>
        <taxon>Rhodobacterales</taxon>
        <taxon>Roseobacteraceae</taxon>
        <taxon>Roseovarius</taxon>
    </lineage>
</organism>
<evidence type="ECO:0000256" key="1">
    <source>
        <dbReference type="ARBA" id="ARBA00023015"/>
    </source>
</evidence>
<dbReference type="CDD" id="cd07377">
    <property type="entry name" value="WHTH_GntR"/>
    <property type="match status" value="1"/>
</dbReference>
<dbReference type="Gene3D" id="1.10.10.10">
    <property type="entry name" value="Winged helix-like DNA-binding domain superfamily/Winged helix DNA-binding domain"/>
    <property type="match status" value="1"/>
</dbReference>
<keyword evidence="2" id="KW-0238">DNA-binding</keyword>
<evidence type="ECO:0000256" key="3">
    <source>
        <dbReference type="ARBA" id="ARBA00023163"/>
    </source>
</evidence>
<sequence>MGFKSVNVAQTKSATQIIFDALRQAIILGELEDSAPLRQEEIAKAFNTSRIPVREAIARLEQLGLVETRRYKGAVVAAISIEEFNEIIDLRSVVESDAIRRAVPLMTKETCAKARSHFENFAVATKPEAWTALNRQFHCCLYEAGRSPNYLGVINRLLDRVDRYLRTQLSLSGRMETATQEHECILLACEAGDADRAAALTYDHVQGVKTSLGNYLKSKRERAC</sequence>
<evidence type="ECO:0000313" key="6">
    <source>
        <dbReference type="Proteomes" id="UP001064087"/>
    </source>
</evidence>
<dbReference type="InterPro" id="IPR036390">
    <property type="entry name" value="WH_DNA-bd_sf"/>
</dbReference>
<dbReference type="Proteomes" id="UP001064087">
    <property type="component" value="Chromosome"/>
</dbReference>
<dbReference type="SUPFAM" id="SSF46785">
    <property type="entry name" value="Winged helix' DNA-binding domain"/>
    <property type="match status" value="1"/>
</dbReference>
<reference evidence="5" key="1">
    <citation type="submission" date="2022-10" db="EMBL/GenBank/DDBJ databases">
        <title>Roseovarius pelagicus sp. nov., isolated from Arctic seawater.</title>
        <authorList>
            <person name="Hong Y.W."/>
            <person name="Hwang C.Y."/>
        </authorList>
    </citation>
    <scope>NUCLEOTIDE SEQUENCE</scope>
    <source>
        <strain evidence="5">HL-MP18</strain>
    </source>
</reference>
<dbReference type="PANTHER" id="PTHR43537:SF41">
    <property type="entry name" value="TRANSCRIPTIONAL REGULATORY PROTEIN"/>
    <property type="match status" value="1"/>
</dbReference>
<dbReference type="Pfam" id="PF00392">
    <property type="entry name" value="GntR"/>
    <property type="match status" value="1"/>
</dbReference>
<evidence type="ECO:0000259" key="4">
    <source>
        <dbReference type="PROSITE" id="PS50949"/>
    </source>
</evidence>
<protein>
    <submittedName>
        <fullName evidence="5">GntR family transcriptional regulator</fullName>
    </submittedName>
</protein>
<dbReference type="SMART" id="SM00895">
    <property type="entry name" value="FCD"/>
    <property type="match status" value="1"/>
</dbReference>
<dbReference type="Gene3D" id="1.20.120.530">
    <property type="entry name" value="GntR ligand-binding domain-like"/>
    <property type="match status" value="1"/>
</dbReference>
<evidence type="ECO:0000256" key="2">
    <source>
        <dbReference type="ARBA" id="ARBA00023125"/>
    </source>
</evidence>
<proteinExistence type="predicted"/>
<keyword evidence="6" id="KW-1185">Reference proteome</keyword>
<dbReference type="PROSITE" id="PS50949">
    <property type="entry name" value="HTH_GNTR"/>
    <property type="match status" value="1"/>
</dbReference>
<dbReference type="SUPFAM" id="SSF48008">
    <property type="entry name" value="GntR ligand-binding domain-like"/>
    <property type="match status" value="1"/>
</dbReference>
<dbReference type="EMBL" id="CP106738">
    <property type="protein sequence ID" value="UXX83604.1"/>
    <property type="molecule type" value="Genomic_DNA"/>
</dbReference>
<accession>A0ABY6DCK8</accession>
<dbReference type="InterPro" id="IPR000524">
    <property type="entry name" value="Tscrpt_reg_HTH_GntR"/>
</dbReference>
<dbReference type="SMART" id="SM00345">
    <property type="entry name" value="HTH_GNTR"/>
    <property type="match status" value="1"/>
</dbReference>
<name>A0ABY6DCK8_9RHOB</name>
<dbReference type="Pfam" id="PF07729">
    <property type="entry name" value="FCD"/>
    <property type="match status" value="1"/>
</dbReference>
<evidence type="ECO:0000313" key="5">
    <source>
        <dbReference type="EMBL" id="UXX83604.1"/>
    </source>
</evidence>
<gene>
    <name evidence="5" type="ORF">N7U68_02685</name>
</gene>
<keyword evidence="1" id="KW-0805">Transcription regulation</keyword>
<dbReference type="InterPro" id="IPR008920">
    <property type="entry name" value="TF_FadR/GntR_C"/>
</dbReference>
<keyword evidence="3" id="KW-0804">Transcription</keyword>